<accession>A0ABV5GC42</accession>
<proteinExistence type="predicted"/>
<protein>
    <submittedName>
        <fullName evidence="2">BON domain-containing protein</fullName>
    </submittedName>
</protein>
<dbReference type="PANTHER" id="PTHR34606:SF15">
    <property type="entry name" value="BON DOMAIN-CONTAINING PROTEIN"/>
    <property type="match status" value="1"/>
</dbReference>
<feature type="domain" description="BON" evidence="1">
    <location>
        <begin position="3"/>
        <end position="71"/>
    </location>
</feature>
<comment type="caution">
    <text evidence="2">The sequence shown here is derived from an EMBL/GenBank/DDBJ whole genome shotgun (WGS) entry which is preliminary data.</text>
</comment>
<dbReference type="SMART" id="SM00749">
    <property type="entry name" value="BON"/>
    <property type="match status" value="3"/>
</dbReference>
<dbReference type="Gene3D" id="3.30.1340.30">
    <property type="match status" value="3"/>
</dbReference>
<dbReference type="InterPro" id="IPR007055">
    <property type="entry name" value="BON_dom"/>
</dbReference>
<reference evidence="2 3" key="1">
    <citation type="submission" date="2024-09" db="EMBL/GenBank/DDBJ databases">
        <authorList>
            <person name="Sun Q."/>
            <person name="Mori K."/>
        </authorList>
    </citation>
    <scope>NUCLEOTIDE SEQUENCE [LARGE SCALE GENOMIC DNA]</scope>
    <source>
        <strain evidence="2 3">CECT 8460</strain>
    </source>
</reference>
<evidence type="ECO:0000313" key="2">
    <source>
        <dbReference type="EMBL" id="MFB9088686.1"/>
    </source>
</evidence>
<gene>
    <name evidence="2" type="ORF">ACFFUU_03650</name>
</gene>
<dbReference type="Proteomes" id="UP001589576">
    <property type="component" value="Unassembled WGS sequence"/>
</dbReference>
<name>A0ABV5GC42_9FLAO</name>
<dbReference type="RefSeq" id="WP_290285942.1">
    <property type="nucleotide sequence ID" value="NZ_JAUFQN010000019.1"/>
</dbReference>
<dbReference type="EMBL" id="JBHMFB010000010">
    <property type="protein sequence ID" value="MFB9088686.1"/>
    <property type="molecule type" value="Genomic_DNA"/>
</dbReference>
<feature type="domain" description="BON" evidence="1">
    <location>
        <begin position="149"/>
        <end position="217"/>
    </location>
</feature>
<dbReference type="InterPro" id="IPR051686">
    <property type="entry name" value="Lipoprotein_DolP"/>
</dbReference>
<evidence type="ECO:0000259" key="1">
    <source>
        <dbReference type="PROSITE" id="PS50914"/>
    </source>
</evidence>
<dbReference type="Pfam" id="PF04972">
    <property type="entry name" value="BON"/>
    <property type="match status" value="3"/>
</dbReference>
<feature type="domain" description="BON" evidence="1">
    <location>
        <begin position="78"/>
        <end position="146"/>
    </location>
</feature>
<dbReference type="InterPro" id="IPR014004">
    <property type="entry name" value="Transpt-assoc_nodulatn_dom_bac"/>
</dbReference>
<keyword evidence="3" id="KW-1185">Reference proteome</keyword>
<organism evidence="2 3">
    <name type="scientific">Flavobacterium paronense</name>
    <dbReference type="NCBI Taxonomy" id="1392775"/>
    <lineage>
        <taxon>Bacteria</taxon>
        <taxon>Pseudomonadati</taxon>
        <taxon>Bacteroidota</taxon>
        <taxon>Flavobacteriia</taxon>
        <taxon>Flavobacteriales</taxon>
        <taxon>Flavobacteriaceae</taxon>
        <taxon>Flavobacterium</taxon>
    </lineage>
</organism>
<dbReference type="PROSITE" id="PS50914">
    <property type="entry name" value="BON"/>
    <property type="match status" value="3"/>
</dbReference>
<evidence type="ECO:0000313" key="3">
    <source>
        <dbReference type="Proteomes" id="UP001589576"/>
    </source>
</evidence>
<dbReference type="PANTHER" id="PTHR34606">
    <property type="entry name" value="BON DOMAIN-CONTAINING PROTEIN"/>
    <property type="match status" value="1"/>
</dbReference>
<sequence length="218" mass="24476">MRTDELLQKNVQDALKWEPQLHATEIGVTTKNGIVTLTGTVDNYYKKNEAENAVKKVNGVKAIVERIEIKSADSKSINDNYIAEKILDVFKSDFSIPDQRIKLKVEKGWVTLEGNVNWNYQKEAAKNAVIALMGVRGVTNNIKTKSDRNDDVKKKAIEKAIYSNAALQHDHIEVTVKNNDVKLSGLVNSFFEKEEAERLAWNAPGIWSVSNEIGVDSF</sequence>